<evidence type="ECO:0000313" key="3">
    <source>
        <dbReference type="EMBL" id="ATJ83663.1"/>
    </source>
</evidence>
<sequence>MTSHDSSFISQGTRCAGTLMLPETGTKPPVIVMAHGFGAIRAAGLMSFADRFVAAGYAVFTFDYRSFGDSAGEPRQWVSPRRHLQDWRAAVRHVRALPEVDVARLVLWGTSLSGGHVIQAAAGDAGIAAIIAQVPHVSAPASLRRVPLGNILRLGAAGLADLVGGWWGRPVYRPIVGRPGEVAAITTPEAWDGYLGLVPEGAPWENKTRARAFLAFPFYSPIRHAHRVFAPALVIAGRRDAVTPAGAARKAADRLPRGRFEALDCHHFAPYVGETFERNVRLQLDFLREVVPTTPGAERSGP</sequence>
<name>A0A291P9S5_9GAMM</name>
<dbReference type="Gene3D" id="3.40.50.1820">
    <property type="entry name" value="alpha/beta hydrolase"/>
    <property type="match status" value="1"/>
</dbReference>
<dbReference type="SUPFAM" id="SSF53474">
    <property type="entry name" value="alpha/beta-Hydrolases"/>
    <property type="match status" value="1"/>
</dbReference>
<reference evidence="3 4" key="1">
    <citation type="journal article" date="2017" name="Sci. Rep.">
        <title>Revealing the Saline Adaptation Strategies of the Halophilic Bacterium Halomonas beimenensis through High-throughput Omics and Transposon Mutagenesis Approaches.</title>
        <authorList>
            <person name="Chen Y.H."/>
            <person name="Lin S.S."/>
            <person name="Shyu Y.T."/>
        </authorList>
    </citation>
    <scope>NUCLEOTIDE SEQUENCE [LARGE SCALE GENOMIC DNA]</scope>
    <source>
        <strain evidence="3 4">NTU-111</strain>
    </source>
</reference>
<keyword evidence="4" id="KW-1185">Reference proteome</keyword>
<dbReference type="Pfam" id="PF12146">
    <property type="entry name" value="Hydrolase_4"/>
    <property type="match status" value="1"/>
</dbReference>
<dbReference type="PANTHER" id="PTHR22946:SF9">
    <property type="entry name" value="POLYKETIDE TRANSFERASE AF380"/>
    <property type="match status" value="1"/>
</dbReference>
<dbReference type="GO" id="GO:0052689">
    <property type="term" value="F:carboxylic ester hydrolase activity"/>
    <property type="evidence" value="ECO:0007669"/>
    <property type="project" value="UniProtKB-ARBA"/>
</dbReference>
<dbReference type="InterPro" id="IPR022742">
    <property type="entry name" value="Hydrolase_4"/>
</dbReference>
<proteinExistence type="predicted"/>
<dbReference type="RefSeq" id="WP_097789960.1">
    <property type="nucleotide sequence ID" value="NZ_BAAADT010000011.1"/>
</dbReference>
<evidence type="ECO:0000313" key="4">
    <source>
        <dbReference type="Proteomes" id="UP000219993"/>
    </source>
</evidence>
<gene>
    <name evidence="3" type="ORF">BEI_2676</name>
</gene>
<accession>A0A291P9S5</accession>
<dbReference type="InterPro" id="IPR029058">
    <property type="entry name" value="AB_hydrolase_fold"/>
</dbReference>
<dbReference type="KEGG" id="hbe:BEI_2676"/>
<protein>
    <recommendedName>
        <fullName evidence="2">Serine aminopeptidase S33 domain-containing protein</fullName>
    </recommendedName>
</protein>
<dbReference type="AlphaFoldDB" id="A0A291P9S5"/>
<evidence type="ECO:0000259" key="2">
    <source>
        <dbReference type="Pfam" id="PF12146"/>
    </source>
</evidence>
<organism evidence="3 4">
    <name type="scientific">Halomonas beimenensis</name>
    <dbReference type="NCBI Taxonomy" id="475662"/>
    <lineage>
        <taxon>Bacteria</taxon>
        <taxon>Pseudomonadati</taxon>
        <taxon>Pseudomonadota</taxon>
        <taxon>Gammaproteobacteria</taxon>
        <taxon>Oceanospirillales</taxon>
        <taxon>Halomonadaceae</taxon>
        <taxon>Halomonas</taxon>
    </lineage>
</organism>
<feature type="domain" description="Serine aminopeptidase S33" evidence="2">
    <location>
        <begin position="30"/>
        <end position="142"/>
    </location>
</feature>
<evidence type="ECO:0000256" key="1">
    <source>
        <dbReference type="ARBA" id="ARBA00022801"/>
    </source>
</evidence>
<dbReference type="PANTHER" id="PTHR22946">
    <property type="entry name" value="DIENELACTONE HYDROLASE DOMAIN-CONTAINING PROTEIN-RELATED"/>
    <property type="match status" value="1"/>
</dbReference>
<dbReference type="EMBL" id="CP021435">
    <property type="protein sequence ID" value="ATJ83663.1"/>
    <property type="molecule type" value="Genomic_DNA"/>
</dbReference>
<dbReference type="OrthoDB" id="9805123at2"/>
<dbReference type="InterPro" id="IPR050261">
    <property type="entry name" value="FrsA_esterase"/>
</dbReference>
<keyword evidence="1" id="KW-0378">Hydrolase</keyword>
<dbReference type="Proteomes" id="UP000219993">
    <property type="component" value="Chromosome"/>
</dbReference>